<dbReference type="EMBL" id="OOIL02000592">
    <property type="protein sequence ID" value="VFQ67287.1"/>
    <property type="molecule type" value="Genomic_DNA"/>
</dbReference>
<sequence>MEMAQRPLVAQATTSSQTANTSVIDLSTGEGGQTGPTAMPLAAAVLLVASALFTDDGRQRKKPPLSPAAPP</sequence>
<keyword evidence="3" id="KW-1185">Reference proteome</keyword>
<accession>A0A484KVV0</accession>
<evidence type="ECO:0000313" key="2">
    <source>
        <dbReference type="EMBL" id="VFQ67287.1"/>
    </source>
</evidence>
<reference evidence="2 3" key="1">
    <citation type="submission" date="2018-04" db="EMBL/GenBank/DDBJ databases">
        <authorList>
            <person name="Vogel A."/>
        </authorList>
    </citation>
    <scope>NUCLEOTIDE SEQUENCE [LARGE SCALE GENOMIC DNA]</scope>
</reference>
<gene>
    <name evidence="2" type="ORF">CCAM_LOCUS9063</name>
</gene>
<name>A0A484KVV0_9ASTE</name>
<proteinExistence type="predicted"/>
<evidence type="ECO:0000313" key="3">
    <source>
        <dbReference type="Proteomes" id="UP000595140"/>
    </source>
</evidence>
<dbReference type="Proteomes" id="UP000595140">
    <property type="component" value="Unassembled WGS sequence"/>
</dbReference>
<evidence type="ECO:0000256" key="1">
    <source>
        <dbReference type="SAM" id="MobiDB-lite"/>
    </source>
</evidence>
<dbReference type="AlphaFoldDB" id="A0A484KVV0"/>
<feature type="region of interest" description="Disordered" evidence="1">
    <location>
        <begin position="1"/>
        <end position="35"/>
    </location>
</feature>
<organism evidence="2 3">
    <name type="scientific">Cuscuta campestris</name>
    <dbReference type="NCBI Taxonomy" id="132261"/>
    <lineage>
        <taxon>Eukaryota</taxon>
        <taxon>Viridiplantae</taxon>
        <taxon>Streptophyta</taxon>
        <taxon>Embryophyta</taxon>
        <taxon>Tracheophyta</taxon>
        <taxon>Spermatophyta</taxon>
        <taxon>Magnoliopsida</taxon>
        <taxon>eudicotyledons</taxon>
        <taxon>Gunneridae</taxon>
        <taxon>Pentapetalae</taxon>
        <taxon>asterids</taxon>
        <taxon>lamiids</taxon>
        <taxon>Solanales</taxon>
        <taxon>Convolvulaceae</taxon>
        <taxon>Cuscuteae</taxon>
        <taxon>Cuscuta</taxon>
        <taxon>Cuscuta subgen. Grammica</taxon>
        <taxon>Cuscuta sect. Cleistogrammica</taxon>
    </lineage>
</organism>
<feature type="compositionally biased region" description="Low complexity" evidence="1">
    <location>
        <begin position="10"/>
        <end position="22"/>
    </location>
</feature>
<protein>
    <submittedName>
        <fullName evidence="2">Uncharacterized protein</fullName>
    </submittedName>
</protein>